<evidence type="ECO:0000313" key="3">
    <source>
        <dbReference type="Proteomes" id="UP001500443"/>
    </source>
</evidence>
<dbReference type="Pfam" id="PF12079">
    <property type="entry name" value="DUF3558"/>
    <property type="match status" value="1"/>
</dbReference>
<proteinExistence type="predicted"/>
<accession>A0ABN1ZV91</accession>
<keyword evidence="3" id="KW-1185">Reference proteome</keyword>
<organism evidence="2 3">
    <name type="scientific">Streptomyces synnematoformans</name>
    <dbReference type="NCBI Taxonomy" id="415721"/>
    <lineage>
        <taxon>Bacteria</taxon>
        <taxon>Bacillati</taxon>
        <taxon>Actinomycetota</taxon>
        <taxon>Actinomycetes</taxon>
        <taxon>Kitasatosporales</taxon>
        <taxon>Streptomycetaceae</taxon>
        <taxon>Streptomyces</taxon>
    </lineage>
</organism>
<evidence type="ECO:0008006" key="4">
    <source>
        <dbReference type="Google" id="ProtNLM"/>
    </source>
</evidence>
<sequence>MHRSTTRISRVLAAAAVPVILVTAGCSSGDDGDSGGQSSSSPSPETSEPKVEPARFAELPDPCDALAKDTVKDLVPGAKNTAGTAGKSADTSQRSSCSWTGLKGYQWRWLDVSFQRYDSDPAIGSGADRAAEYYGKQIKAVEATEGAKDMKSSARSGLGRQATEFTYKTTEDKEDYRKQTVVVLHENVVVSLNYHGAGFQGSDQPKADDLLKDAEKAAKEAVAAVK</sequence>
<evidence type="ECO:0000256" key="1">
    <source>
        <dbReference type="SAM" id="MobiDB-lite"/>
    </source>
</evidence>
<dbReference type="PROSITE" id="PS51257">
    <property type="entry name" value="PROKAR_LIPOPROTEIN"/>
    <property type="match status" value="1"/>
</dbReference>
<feature type="region of interest" description="Disordered" evidence="1">
    <location>
        <begin position="26"/>
        <end position="59"/>
    </location>
</feature>
<dbReference type="RefSeq" id="WP_344294645.1">
    <property type="nucleotide sequence ID" value="NZ_BAAAPF010000372.1"/>
</dbReference>
<reference evidence="2 3" key="1">
    <citation type="journal article" date="2019" name="Int. J. Syst. Evol. Microbiol.">
        <title>The Global Catalogue of Microorganisms (GCM) 10K type strain sequencing project: providing services to taxonomists for standard genome sequencing and annotation.</title>
        <authorList>
            <consortium name="The Broad Institute Genomics Platform"/>
            <consortium name="The Broad Institute Genome Sequencing Center for Infectious Disease"/>
            <person name="Wu L."/>
            <person name="Ma J."/>
        </authorList>
    </citation>
    <scope>NUCLEOTIDE SEQUENCE [LARGE SCALE GENOMIC DNA]</scope>
    <source>
        <strain evidence="2 3">JCM 15481</strain>
    </source>
</reference>
<name>A0ABN1ZV91_9ACTN</name>
<dbReference type="EMBL" id="BAAAPF010000372">
    <property type="protein sequence ID" value="GAA1505162.1"/>
    <property type="molecule type" value="Genomic_DNA"/>
</dbReference>
<evidence type="ECO:0000313" key="2">
    <source>
        <dbReference type="EMBL" id="GAA1505162.1"/>
    </source>
</evidence>
<comment type="caution">
    <text evidence="2">The sequence shown here is derived from an EMBL/GenBank/DDBJ whole genome shotgun (WGS) entry which is preliminary data.</text>
</comment>
<gene>
    <name evidence="2" type="ORF">GCM10009802_61580</name>
</gene>
<protein>
    <recommendedName>
        <fullName evidence="4">DUF3558 domain-containing protein</fullName>
    </recommendedName>
</protein>
<dbReference type="Proteomes" id="UP001500443">
    <property type="component" value="Unassembled WGS sequence"/>
</dbReference>
<dbReference type="InterPro" id="IPR024520">
    <property type="entry name" value="DUF3558"/>
</dbReference>